<keyword evidence="2" id="KW-1185">Reference proteome</keyword>
<evidence type="ECO:0000313" key="1">
    <source>
        <dbReference type="EMBL" id="GIX90233.1"/>
    </source>
</evidence>
<sequence>MWELKTQTDEQRWCQKVLGKQTKAVPNYRKNDMESMLGGSLEFQKSFGLPTTPVPTPQMCINQQSPGKAEVKGISGESSGFRAKGVRVRLSNGFEASFFPAFTY</sequence>
<name>A0AAV4P0Z3_CAEEX</name>
<gene>
    <name evidence="1" type="ORF">CEXT_772461</name>
</gene>
<organism evidence="1 2">
    <name type="scientific">Caerostris extrusa</name>
    <name type="common">Bark spider</name>
    <name type="synonym">Caerostris bankana</name>
    <dbReference type="NCBI Taxonomy" id="172846"/>
    <lineage>
        <taxon>Eukaryota</taxon>
        <taxon>Metazoa</taxon>
        <taxon>Ecdysozoa</taxon>
        <taxon>Arthropoda</taxon>
        <taxon>Chelicerata</taxon>
        <taxon>Arachnida</taxon>
        <taxon>Araneae</taxon>
        <taxon>Araneomorphae</taxon>
        <taxon>Entelegynae</taxon>
        <taxon>Araneoidea</taxon>
        <taxon>Araneidae</taxon>
        <taxon>Caerostris</taxon>
    </lineage>
</organism>
<accession>A0AAV4P0Z3</accession>
<proteinExistence type="predicted"/>
<dbReference type="AlphaFoldDB" id="A0AAV4P0Z3"/>
<dbReference type="Proteomes" id="UP001054945">
    <property type="component" value="Unassembled WGS sequence"/>
</dbReference>
<evidence type="ECO:0000313" key="2">
    <source>
        <dbReference type="Proteomes" id="UP001054945"/>
    </source>
</evidence>
<protein>
    <submittedName>
        <fullName evidence="1">Uncharacterized protein</fullName>
    </submittedName>
</protein>
<comment type="caution">
    <text evidence="1">The sequence shown here is derived from an EMBL/GenBank/DDBJ whole genome shotgun (WGS) entry which is preliminary data.</text>
</comment>
<dbReference type="EMBL" id="BPLR01021484">
    <property type="protein sequence ID" value="GIX90233.1"/>
    <property type="molecule type" value="Genomic_DNA"/>
</dbReference>
<reference evidence="1 2" key="1">
    <citation type="submission" date="2021-06" db="EMBL/GenBank/DDBJ databases">
        <title>Caerostris extrusa draft genome.</title>
        <authorList>
            <person name="Kono N."/>
            <person name="Arakawa K."/>
        </authorList>
    </citation>
    <scope>NUCLEOTIDE SEQUENCE [LARGE SCALE GENOMIC DNA]</scope>
</reference>